<protein>
    <recommendedName>
        <fullName evidence="2">DUF3899 domain-containing protein</fullName>
    </recommendedName>
</protein>
<feature type="transmembrane region" description="Helical" evidence="1">
    <location>
        <begin position="108"/>
        <end position="127"/>
    </location>
</feature>
<gene>
    <name evidence="3" type="ORF">JOC86_003071</name>
</gene>
<keyword evidence="1" id="KW-1133">Transmembrane helix</keyword>
<dbReference type="EMBL" id="JAFBDZ010000003">
    <property type="protein sequence ID" value="MBM7586519.1"/>
    <property type="molecule type" value="Genomic_DNA"/>
</dbReference>
<evidence type="ECO:0000313" key="4">
    <source>
        <dbReference type="Proteomes" id="UP001646157"/>
    </source>
</evidence>
<keyword evidence="4" id="KW-1185">Reference proteome</keyword>
<name>A0ABS2NFH9_9BACI</name>
<proteinExistence type="predicted"/>
<feature type="transmembrane region" description="Helical" evidence="1">
    <location>
        <begin position="7"/>
        <end position="25"/>
    </location>
</feature>
<keyword evidence="1" id="KW-0812">Transmembrane</keyword>
<evidence type="ECO:0000256" key="1">
    <source>
        <dbReference type="SAM" id="Phobius"/>
    </source>
</evidence>
<keyword evidence="1" id="KW-0472">Membrane</keyword>
<dbReference type="Proteomes" id="UP001646157">
    <property type="component" value="Unassembled WGS sequence"/>
</dbReference>
<evidence type="ECO:0000259" key="2">
    <source>
        <dbReference type="Pfam" id="PF13038"/>
    </source>
</evidence>
<dbReference type="RefSeq" id="WP_205173734.1">
    <property type="nucleotide sequence ID" value="NZ_JAFBDZ010000003.1"/>
</dbReference>
<dbReference type="InterPro" id="IPR025007">
    <property type="entry name" value="DUF3899"/>
</dbReference>
<evidence type="ECO:0000313" key="3">
    <source>
        <dbReference type="EMBL" id="MBM7586519.1"/>
    </source>
</evidence>
<sequence length="128" mass="14668">MSKALSFSIVISILNLVISLVYAFFQNGSFFIHFINSFFTIGMVYLLVGALLFVTEAGFFNGIIYSFKKLRKSTAKGKYVSNFDDLDDTKEIHEEYNKERRFNSKKPLLIIGGFYCFAGFLLSFLLYS</sequence>
<feature type="transmembrane region" description="Helical" evidence="1">
    <location>
        <begin position="31"/>
        <end position="64"/>
    </location>
</feature>
<organism evidence="3 4">
    <name type="scientific">Rossellomorea pakistanensis</name>
    <dbReference type="NCBI Taxonomy" id="992288"/>
    <lineage>
        <taxon>Bacteria</taxon>
        <taxon>Bacillati</taxon>
        <taxon>Bacillota</taxon>
        <taxon>Bacilli</taxon>
        <taxon>Bacillales</taxon>
        <taxon>Bacillaceae</taxon>
        <taxon>Rossellomorea</taxon>
    </lineage>
</organism>
<dbReference type="Pfam" id="PF13038">
    <property type="entry name" value="DUF3899"/>
    <property type="match status" value="1"/>
</dbReference>
<accession>A0ABS2NFH9</accession>
<feature type="domain" description="DUF3899" evidence="2">
    <location>
        <begin position="35"/>
        <end position="123"/>
    </location>
</feature>
<comment type="caution">
    <text evidence="3">The sequence shown here is derived from an EMBL/GenBank/DDBJ whole genome shotgun (WGS) entry which is preliminary data.</text>
</comment>
<reference evidence="3 4" key="1">
    <citation type="submission" date="2021-01" db="EMBL/GenBank/DDBJ databases">
        <title>Genomic Encyclopedia of Type Strains, Phase IV (KMG-IV): sequencing the most valuable type-strain genomes for metagenomic binning, comparative biology and taxonomic classification.</title>
        <authorList>
            <person name="Goeker M."/>
        </authorList>
    </citation>
    <scope>NUCLEOTIDE SEQUENCE [LARGE SCALE GENOMIC DNA]</scope>
    <source>
        <strain evidence="3 4">DSM 24834</strain>
    </source>
</reference>